<dbReference type="Gene3D" id="2.70.160.11">
    <property type="entry name" value="Hnrnp arginine n-methyltransferase1"/>
    <property type="match status" value="1"/>
</dbReference>
<keyword evidence="3" id="KW-1185">Reference proteome</keyword>
<dbReference type="STRING" id="246197.MXAN_1125"/>
<dbReference type="eggNOG" id="COG4076">
    <property type="taxonomic scope" value="Bacteria"/>
</dbReference>
<reference evidence="2 3" key="1">
    <citation type="journal article" date="2006" name="Proc. Natl. Acad. Sci. U.S.A.">
        <title>Evolution of sensory complexity recorded in a myxobacterial genome.</title>
        <authorList>
            <person name="Goldman B.S."/>
            <person name="Nierman W.C."/>
            <person name="Kaiser D."/>
            <person name="Slater S.C."/>
            <person name="Durkin A.S."/>
            <person name="Eisen J.A."/>
            <person name="Ronning C.M."/>
            <person name="Barbazuk W.B."/>
            <person name="Blanchard M."/>
            <person name="Field C."/>
            <person name="Halling C."/>
            <person name="Hinkle G."/>
            <person name="Iartchuk O."/>
            <person name="Kim H.S."/>
            <person name="Mackenzie C."/>
            <person name="Madupu R."/>
            <person name="Miller N."/>
            <person name="Shvartsbeyn A."/>
            <person name="Sullivan S.A."/>
            <person name="Vaudin M."/>
            <person name="Wiegand R."/>
            <person name="Kaplan H.B."/>
        </authorList>
    </citation>
    <scope>NUCLEOTIDE SEQUENCE [LARGE SCALE GENOMIC DNA]</scope>
    <source>
        <strain evidence="3">DK1622</strain>
    </source>
</reference>
<organism evidence="2 3">
    <name type="scientific">Myxococcus xanthus (strain DK1622)</name>
    <dbReference type="NCBI Taxonomy" id="246197"/>
    <lineage>
        <taxon>Bacteria</taxon>
        <taxon>Pseudomonadati</taxon>
        <taxon>Myxococcota</taxon>
        <taxon>Myxococcia</taxon>
        <taxon>Myxococcales</taxon>
        <taxon>Cystobacterineae</taxon>
        <taxon>Myxococcaceae</taxon>
        <taxon>Myxococcus</taxon>
    </lineage>
</organism>
<evidence type="ECO:0000313" key="2">
    <source>
        <dbReference type="EMBL" id="ABF88452.1"/>
    </source>
</evidence>
<gene>
    <name evidence="2" type="ordered locus">MXAN_1125</name>
</gene>
<dbReference type="EMBL" id="CP000113">
    <property type="protein sequence ID" value="ABF88452.1"/>
    <property type="molecule type" value="Genomic_DNA"/>
</dbReference>
<evidence type="ECO:0000256" key="1">
    <source>
        <dbReference type="SAM" id="MobiDB-lite"/>
    </source>
</evidence>
<dbReference type="KEGG" id="mxa:MXAN_1125"/>
<dbReference type="PANTHER" id="PTHR11006:SF4">
    <property type="entry name" value="PROTEIN ARGININE N-METHYLTRANSFERASE 7"/>
    <property type="match status" value="1"/>
</dbReference>
<evidence type="ECO:0000313" key="3">
    <source>
        <dbReference type="Proteomes" id="UP000002402"/>
    </source>
</evidence>
<feature type="region of interest" description="Disordered" evidence="1">
    <location>
        <begin position="1"/>
        <end position="23"/>
    </location>
</feature>
<proteinExistence type="predicted"/>
<protein>
    <recommendedName>
        <fullName evidence="4">SAM-dependent methyltransferase</fullName>
    </recommendedName>
</protein>
<sequence>MHAQKSRCFVTPGGPSEGPTHPGGCHMPNLLDMPRQALMDLRSRLSHSTLVSQLPRNVVPDSLSLSSPAPQDFALADPERVEGWRRACERYVRPGQVVMDACTGTGLRTFLAASRQPKKLYAVDGSRLLDTAQWVARRNGLENIDFVRAQPWQYQMPEKVDVLLHELLGDALFDAGLVPRILDLRNRVLKPGGRILPNRFEVFVEPVQLRDEACIPFIWSQRFPSVDYSCLQTLREAMNPSYFTRVIRSYEVDHLLCDPEPAFAFDLETMVADGLPHRVRFSRPVVDEGRVDGFCLFYKVAFDAELSFNVSPLRGQNYAGMMLLRVDSREFERFDTLSFELDMVEHADVRTWRWQFT</sequence>
<dbReference type="InterPro" id="IPR025799">
    <property type="entry name" value="Arg_MeTrfase"/>
</dbReference>
<dbReference type="HOGENOM" id="CLU_066646_0_0_7"/>
<dbReference type="Proteomes" id="UP000002402">
    <property type="component" value="Chromosome"/>
</dbReference>
<name>Q1DD88_MYXXD</name>
<dbReference type="GO" id="GO:0042054">
    <property type="term" value="F:histone methyltransferase activity"/>
    <property type="evidence" value="ECO:0007669"/>
    <property type="project" value="TreeGrafter"/>
</dbReference>
<dbReference type="CDD" id="cd02440">
    <property type="entry name" value="AdoMet_MTases"/>
    <property type="match status" value="1"/>
</dbReference>
<dbReference type="SUPFAM" id="SSF53335">
    <property type="entry name" value="S-adenosyl-L-methionine-dependent methyltransferases"/>
    <property type="match status" value="1"/>
</dbReference>
<dbReference type="InterPro" id="IPR029063">
    <property type="entry name" value="SAM-dependent_MTases_sf"/>
</dbReference>
<dbReference type="EnsemblBacteria" id="ABF88452">
    <property type="protein sequence ID" value="ABF88452"/>
    <property type="gene ID" value="MXAN_1125"/>
</dbReference>
<dbReference type="AlphaFoldDB" id="Q1DD88"/>
<dbReference type="OrthoDB" id="5383291at2"/>
<dbReference type="GO" id="GO:0016274">
    <property type="term" value="F:protein-arginine N-methyltransferase activity"/>
    <property type="evidence" value="ECO:0007669"/>
    <property type="project" value="InterPro"/>
</dbReference>
<dbReference type="PANTHER" id="PTHR11006">
    <property type="entry name" value="PROTEIN ARGININE N-METHYLTRANSFERASE"/>
    <property type="match status" value="1"/>
</dbReference>
<accession>Q1DD88</accession>
<dbReference type="Gene3D" id="3.40.50.150">
    <property type="entry name" value="Vaccinia Virus protein VP39"/>
    <property type="match status" value="1"/>
</dbReference>
<evidence type="ECO:0008006" key="4">
    <source>
        <dbReference type="Google" id="ProtNLM"/>
    </source>
</evidence>